<gene>
    <name evidence="9" type="ORF">BLEM_1400</name>
</gene>
<name>A0A261FQJ0_9BIFI</name>
<keyword evidence="6" id="KW-0812">Transmembrane</keyword>
<dbReference type="Gene3D" id="2.60.40.10">
    <property type="entry name" value="Immunoglobulins"/>
    <property type="match status" value="1"/>
</dbReference>
<dbReference type="EMBL" id="MWWX01000009">
    <property type="protein sequence ID" value="OZG61452.1"/>
    <property type="molecule type" value="Genomic_DNA"/>
</dbReference>
<feature type="compositionally biased region" description="Acidic residues" evidence="5">
    <location>
        <begin position="506"/>
        <end position="523"/>
    </location>
</feature>
<dbReference type="InterPro" id="IPR013783">
    <property type="entry name" value="Ig-like_fold"/>
</dbReference>
<feature type="transmembrane region" description="Helical" evidence="6">
    <location>
        <begin position="825"/>
        <end position="845"/>
    </location>
</feature>
<protein>
    <submittedName>
        <fullName evidence="9">Carbohydrate binding domain X2</fullName>
    </submittedName>
</protein>
<sequence length="850" mass="90938">MSWKRSLAAAAVAAATSCALLLPSMAVAAPLVGATYEQGGYTATKISHPESGLGETDGIVDLEDDSADRGQSYSWSSVGYGDWMYVGTCYAAMASTLKKMASQMGTTYDVLSAGIDALFNGNLFLDSADAENRSLLLKINTRTGEVKVVVEPTSGTNGYRAAVEFHDKLYFAASANPEPYLLEVDPATDETKIVYTAPSVPQGQAISVGIRGLTVLNDQLISSMIGEDGAYIVASSDPSAGQDSFRTIGTQEDLLDYPAYHYTDSIFGGSIWDMVGFNGKLYITVVTGKNGAKQSFALFCGEPGADGQWTYRLLVGDTDDGARYTYGFGADRSGAANLAVYGDHLYIGGYNDPMVALPDALSFEFESIYKDLSSPVNLWRMDANEKFEMVAGEANEAFPEGPIGTLNGKSLLAGLGTEDDASRNLNQYVWNMREYDGKLYAGTFDIGSLAYPLMQFTNGDVLDMTADEWKSQIRYIKEFLEALKEQQSGDEAAAIAEDGIGVAAEGEPDADSDGDADADESDDLTATAEALAEEGSVDSVIADLESMESLMSAMQGDLDSAQGDESEVSPLSLDDSASTYTLDDRMQFEDWLQSLLDTYQKVHDYLPESLTSVLDQWLNQENVDNFSYFVGTCQYLSQGERGFDLLVSSDGTTFQTITRDGFGDANNHGLRVFAATNTGLNIGTANPYQGSQIWTLSDGSVIEDSVLEQTEYEYDKYAGSDQHKPVDVRIDLKGNTVSEVRYNHAALTKDVDYTITDDGIQLATTFLDGLDTGAAASFQILFNVGARASFTVAVTDTTPGTPGTDVPADADGSQSEAIGSTGSSVVAIVAAIVVLAAAAVVLIVLRRRKK</sequence>
<feature type="signal peptide" evidence="7">
    <location>
        <begin position="1"/>
        <end position="28"/>
    </location>
</feature>
<keyword evidence="6" id="KW-1133">Transmembrane helix</keyword>
<keyword evidence="3" id="KW-0119">Carbohydrate metabolism</keyword>
<evidence type="ECO:0000256" key="6">
    <source>
        <dbReference type="SAM" id="Phobius"/>
    </source>
</evidence>
<dbReference type="PROSITE" id="PS51257">
    <property type="entry name" value="PROKAR_LIPOPROTEIN"/>
    <property type="match status" value="1"/>
</dbReference>
<evidence type="ECO:0000259" key="8">
    <source>
        <dbReference type="Pfam" id="PF03442"/>
    </source>
</evidence>
<reference evidence="9 10" key="1">
    <citation type="journal article" date="2017" name="BMC Genomics">
        <title>Comparative genomic and phylogenomic analyses of the Bifidobacteriaceae family.</title>
        <authorList>
            <person name="Lugli G.A."/>
            <person name="Milani C."/>
            <person name="Turroni F."/>
            <person name="Duranti S."/>
            <person name="Mancabelli L."/>
            <person name="Mangifesta M."/>
            <person name="Ferrario C."/>
            <person name="Modesto M."/>
            <person name="Mattarelli P."/>
            <person name="Jiri K."/>
            <person name="van Sinderen D."/>
            <person name="Ventura M."/>
        </authorList>
    </citation>
    <scope>NUCLEOTIDE SEQUENCE [LARGE SCALE GENOMIC DNA]</scope>
    <source>
        <strain evidence="9 10">DSM 28807</strain>
    </source>
</reference>
<evidence type="ECO:0000256" key="3">
    <source>
        <dbReference type="ARBA" id="ARBA00023277"/>
    </source>
</evidence>
<dbReference type="Pfam" id="PF03442">
    <property type="entry name" value="CBM_X2"/>
    <property type="match status" value="1"/>
</dbReference>
<evidence type="ECO:0000256" key="7">
    <source>
        <dbReference type="SAM" id="SignalP"/>
    </source>
</evidence>
<accession>A0A261FQJ0</accession>
<dbReference type="STRING" id="1603886.GCA_001895165_00552"/>
<evidence type="ECO:0000256" key="5">
    <source>
        <dbReference type="SAM" id="MobiDB-lite"/>
    </source>
</evidence>
<dbReference type="SUPFAM" id="SSF81296">
    <property type="entry name" value="E set domains"/>
    <property type="match status" value="1"/>
</dbReference>
<feature type="domain" description="Carbohydrate binding X2" evidence="8">
    <location>
        <begin position="709"/>
        <end position="792"/>
    </location>
</feature>
<comment type="caution">
    <text evidence="9">The sequence shown here is derived from an EMBL/GenBank/DDBJ whole genome shotgun (WGS) entry which is preliminary data.</text>
</comment>
<dbReference type="InterPro" id="IPR005102">
    <property type="entry name" value="Carbo-bd_X2"/>
</dbReference>
<feature type="region of interest" description="Disordered" evidence="5">
    <location>
        <begin position="555"/>
        <end position="575"/>
    </location>
</feature>
<keyword evidence="1 7" id="KW-0732">Signal</keyword>
<dbReference type="SUPFAM" id="SSF69304">
    <property type="entry name" value="Tricorn protease N-terminal domain"/>
    <property type="match status" value="1"/>
</dbReference>
<dbReference type="GO" id="GO:0030245">
    <property type="term" value="P:cellulose catabolic process"/>
    <property type="evidence" value="ECO:0007669"/>
    <property type="project" value="UniProtKB-KW"/>
</dbReference>
<keyword evidence="10" id="KW-1185">Reference proteome</keyword>
<feature type="region of interest" description="Disordered" evidence="5">
    <location>
        <begin position="504"/>
        <end position="523"/>
    </location>
</feature>
<evidence type="ECO:0000256" key="4">
    <source>
        <dbReference type="ARBA" id="ARBA00023326"/>
    </source>
</evidence>
<dbReference type="Proteomes" id="UP000216352">
    <property type="component" value="Unassembled WGS sequence"/>
</dbReference>
<dbReference type="AlphaFoldDB" id="A0A261FQJ0"/>
<organism evidence="9 10">
    <name type="scientific">Bifidobacterium lemurum</name>
    <dbReference type="NCBI Taxonomy" id="1603886"/>
    <lineage>
        <taxon>Bacteria</taxon>
        <taxon>Bacillati</taxon>
        <taxon>Actinomycetota</taxon>
        <taxon>Actinomycetes</taxon>
        <taxon>Bifidobacteriales</taxon>
        <taxon>Bifidobacteriaceae</taxon>
        <taxon>Bifidobacterium</taxon>
    </lineage>
</organism>
<dbReference type="InterPro" id="IPR014756">
    <property type="entry name" value="Ig_E-set"/>
</dbReference>
<keyword evidence="6" id="KW-0472">Membrane</keyword>
<dbReference type="RefSeq" id="WP_072724293.1">
    <property type="nucleotide sequence ID" value="NZ_BDIS01000007.1"/>
</dbReference>
<evidence type="ECO:0000313" key="10">
    <source>
        <dbReference type="Proteomes" id="UP000216352"/>
    </source>
</evidence>
<evidence type="ECO:0000256" key="2">
    <source>
        <dbReference type="ARBA" id="ARBA00023001"/>
    </source>
</evidence>
<keyword evidence="4" id="KW-0624">Polysaccharide degradation</keyword>
<feature type="chain" id="PRO_5012695227" evidence="7">
    <location>
        <begin position="29"/>
        <end position="850"/>
    </location>
</feature>
<proteinExistence type="predicted"/>
<evidence type="ECO:0000256" key="1">
    <source>
        <dbReference type="ARBA" id="ARBA00022729"/>
    </source>
</evidence>
<keyword evidence="2" id="KW-0136">Cellulose degradation</keyword>
<evidence type="ECO:0000313" key="9">
    <source>
        <dbReference type="EMBL" id="OZG61452.1"/>
    </source>
</evidence>